<dbReference type="eggNOG" id="COG3339">
    <property type="taxonomic scope" value="Bacteria"/>
</dbReference>
<evidence type="ECO:0000256" key="1">
    <source>
        <dbReference type="ARBA" id="ARBA00004127"/>
    </source>
</evidence>
<dbReference type="InterPro" id="IPR016983">
    <property type="entry name" value="UCP031804"/>
</dbReference>
<dbReference type="EMBL" id="CP000319">
    <property type="protein sequence ID" value="ABE64356.1"/>
    <property type="molecule type" value="Genomic_DNA"/>
</dbReference>
<keyword evidence="4" id="KW-0472">Membrane</keyword>
<sequence length="142" mass="15849">MIRRHDISGTLTMASDHMASEHSVGFEPADRLARDRDSVRRRFWSKLKRVVANVPFAEDLLAAYYCAFDKQTPRHVQASLLGAIAYFILPFDFVPDMLPVLGFTDDAAVLATAIRIVAAHITAEHREAARTALKRGIENEVA</sequence>
<name>Q1QHE1_NITHX</name>
<dbReference type="InterPro" id="IPR010652">
    <property type="entry name" value="DUF1232"/>
</dbReference>
<comment type="subcellular location">
    <subcellularLocation>
        <location evidence="1">Endomembrane system</location>
        <topology evidence="1">Multi-pass membrane protein</topology>
    </subcellularLocation>
</comment>
<dbReference type="KEGG" id="nha:Nham_3628"/>
<evidence type="ECO:0000313" key="6">
    <source>
        <dbReference type="EMBL" id="ABE64356.1"/>
    </source>
</evidence>
<gene>
    <name evidence="6" type="ordered locus">Nham_3628</name>
</gene>
<keyword evidence="7" id="KW-1185">Reference proteome</keyword>
<accession>Q1QHE1</accession>
<evidence type="ECO:0000313" key="7">
    <source>
        <dbReference type="Proteomes" id="UP000001953"/>
    </source>
</evidence>
<feature type="domain" description="DUF1232" evidence="5">
    <location>
        <begin position="79"/>
        <end position="111"/>
    </location>
</feature>
<evidence type="ECO:0000259" key="5">
    <source>
        <dbReference type="Pfam" id="PF06803"/>
    </source>
</evidence>
<proteinExistence type="predicted"/>
<dbReference type="AlphaFoldDB" id="Q1QHE1"/>
<keyword evidence="3" id="KW-1133">Transmembrane helix</keyword>
<evidence type="ECO:0000256" key="4">
    <source>
        <dbReference type="ARBA" id="ARBA00023136"/>
    </source>
</evidence>
<keyword evidence="2" id="KW-0812">Transmembrane</keyword>
<dbReference type="PIRSF" id="PIRSF031804">
    <property type="entry name" value="UCP031804"/>
    <property type="match status" value="1"/>
</dbReference>
<reference evidence="6 7" key="1">
    <citation type="submission" date="2006-03" db="EMBL/GenBank/DDBJ databases">
        <title>Complete sequence of chromosome of Nitrobacter hamburgensis X14.</title>
        <authorList>
            <consortium name="US DOE Joint Genome Institute"/>
            <person name="Copeland A."/>
            <person name="Lucas S."/>
            <person name="Lapidus A."/>
            <person name="Barry K."/>
            <person name="Detter J.C."/>
            <person name="Glavina del Rio T."/>
            <person name="Hammon N."/>
            <person name="Israni S."/>
            <person name="Dalin E."/>
            <person name="Tice H."/>
            <person name="Pitluck S."/>
            <person name="Chain P."/>
            <person name="Malfatti S."/>
            <person name="Shin M."/>
            <person name="Vergez L."/>
            <person name="Schmutz J."/>
            <person name="Larimer F."/>
            <person name="Land M."/>
            <person name="Hauser L."/>
            <person name="Kyrpides N."/>
            <person name="Ivanova N."/>
            <person name="Ward B."/>
            <person name="Arp D."/>
            <person name="Klotz M."/>
            <person name="Stein L."/>
            <person name="O'Mullan G."/>
            <person name="Starkenburg S."/>
            <person name="Sayavedra L."/>
            <person name="Poret-Peterson A.T."/>
            <person name="Gentry M.E."/>
            <person name="Bruce D."/>
            <person name="Richardson P."/>
        </authorList>
    </citation>
    <scope>NUCLEOTIDE SEQUENCE [LARGE SCALE GENOMIC DNA]</scope>
    <source>
        <strain evidence="7">DSM 10229 / NCIMB 13809 / X14</strain>
    </source>
</reference>
<dbReference type="STRING" id="323097.Nham_3628"/>
<protein>
    <recommendedName>
        <fullName evidence="5">DUF1232 domain-containing protein</fullName>
    </recommendedName>
</protein>
<evidence type="ECO:0000256" key="3">
    <source>
        <dbReference type="ARBA" id="ARBA00022989"/>
    </source>
</evidence>
<dbReference type="HOGENOM" id="CLU_133088_1_0_5"/>
<evidence type="ECO:0000256" key="2">
    <source>
        <dbReference type="ARBA" id="ARBA00022692"/>
    </source>
</evidence>
<dbReference type="GO" id="GO:0012505">
    <property type="term" value="C:endomembrane system"/>
    <property type="evidence" value="ECO:0007669"/>
    <property type="project" value="UniProtKB-SubCell"/>
</dbReference>
<dbReference type="Pfam" id="PF06803">
    <property type="entry name" value="DUF1232"/>
    <property type="match status" value="1"/>
</dbReference>
<organism evidence="6 7">
    <name type="scientific">Nitrobacter hamburgensis (strain DSM 10229 / NCIMB 13809 / X14)</name>
    <dbReference type="NCBI Taxonomy" id="323097"/>
    <lineage>
        <taxon>Bacteria</taxon>
        <taxon>Pseudomonadati</taxon>
        <taxon>Pseudomonadota</taxon>
        <taxon>Alphaproteobacteria</taxon>
        <taxon>Hyphomicrobiales</taxon>
        <taxon>Nitrobacteraceae</taxon>
        <taxon>Nitrobacter</taxon>
    </lineage>
</organism>
<dbReference type="Proteomes" id="UP000001953">
    <property type="component" value="Chromosome"/>
</dbReference>